<feature type="domain" description="N-acetyltransferase" evidence="1">
    <location>
        <begin position="6"/>
        <end position="146"/>
    </location>
</feature>
<dbReference type="InterPro" id="IPR016181">
    <property type="entry name" value="Acyl_CoA_acyltransferase"/>
</dbReference>
<gene>
    <name evidence="2" type="ORF">Lqui_1934</name>
</gene>
<dbReference type="Proteomes" id="UP000054618">
    <property type="component" value="Unassembled WGS sequence"/>
</dbReference>
<sequence>MITSIQSFNELSTQDLYDILQLRNAIFIVEQQCPYQDLDYKDQQALHLCIREEDTLLAYARILPDYEADTLSFGRIVTATVARGQGLGKQLLSNVMDYLQTHFAGKMVHIHAQFYLKRFYESYGFWSEGEPFDEDGIPHILMVRSL</sequence>
<dbReference type="AlphaFoldDB" id="A0A0W0XYC1"/>
<dbReference type="OrthoDB" id="9796171at2"/>
<evidence type="ECO:0000313" key="2">
    <source>
        <dbReference type="EMBL" id="KTD49723.1"/>
    </source>
</evidence>
<keyword evidence="2" id="KW-0808">Transferase</keyword>
<comment type="caution">
    <text evidence="2">The sequence shown here is derived from an EMBL/GenBank/DDBJ whole genome shotgun (WGS) entry which is preliminary data.</text>
</comment>
<dbReference type="PATRIC" id="fig|45073.5.peg.2040"/>
<evidence type="ECO:0000313" key="3">
    <source>
        <dbReference type="Proteomes" id="UP000054618"/>
    </source>
</evidence>
<dbReference type="STRING" id="45073.Lqui_1934"/>
<accession>A0A0W0XYC1</accession>
<dbReference type="InterPro" id="IPR000182">
    <property type="entry name" value="GNAT_dom"/>
</dbReference>
<name>A0A0W0XYC1_9GAMM</name>
<dbReference type="GO" id="GO:0016747">
    <property type="term" value="F:acyltransferase activity, transferring groups other than amino-acyl groups"/>
    <property type="evidence" value="ECO:0007669"/>
    <property type="project" value="InterPro"/>
</dbReference>
<dbReference type="EMBL" id="LNYS01000010">
    <property type="protein sequence ID" value="KTD49723.1"/>
    <property type="molecule type" value="Genomic_DNA"/>
</dbReference>
<dbReference type="Gene3D" id="3.40.630.30">
    <property type="match status" value="1"/>
</dbReference>
<reference evidence="2 3" key="1">
    <citation type="submission" date="2015-11" db="EMBL/GenBank/DDBJ databases">
        <title>Genomic analysis of 38 Legionella species identifies large and diverse effector repertoires.</title>
        <authorList>
            <person name="Burstein D."/>
            <person name="Amaro F."/>
            <person name="Zusman T."/>
            <person name="Lifshitz Z."/>
            <person name="Cohen O."/>
            <person name="Gilbert J.A."/>
            <person name="Pupko T."/>
            <person name="Shuman H.A."/>
            <person name="Segal G."/>
        </authorList>
    </citation>
    <scope>NUCLEOTIDE SEQUENCE [LARGE SCALE GENOMIC DNA]</scope>
    <source>
        <strain evidence="2 3">CDC#1442-AUS-E</strain>
    </source>
</reference>
<keyword evidence="3" id="KW-1185">Reference proteome</keyword>
<dbReference type="PROSITE" id="PS51186">
    <property type="entry name" value="GNAT"/>
    <property type="match status" value="1"/>
</dbReference>
<proteinExistence type="predicted"/>
<organism evidence="2 3">
    <name type="scientific">Legionella quinlivanii</name>
    <dbReference type="NCBI Taxonomy" id="45073"/>
    <lineage>
        <taxon>Bacteria</taxon>
        <taxon>Pseudomonadati</taxon>
        <taxon>Pseudomonadota</taxon>
        <taxon>Gammaproteobacteria</taxon>
        <taxon>Legionellales</taxon>
        <taxon>Legionellaceae</taxon>
        <taxon>Legionella</taxon>
    </lineage>
</organism>
<dbReference type="SUPFAM" id="SSF55729">
    <property type="entry name" value="Acyl-CoA N-acyltransferases (Nat)"/>
    <property type="match status" value="1"/>
</dbReference>
<evidence type="ECO:0000259" key="1">
    <source>
        <dbReference type="PROSITE" id="PS51186"/>
    </source>
</evidence>
<dbReference type="Pfam" id="PF13673">
    <property type="entry name" value="Acetyltransf_10"/>
    <property type="match status" value="1"/>
</dbReference>
<protein>
    <submittedName>
        <fullName evidence="2">GNAT family acetyltransferase</fullName>
    </submittedName>
</protein>
<dbReference type="RefSeq" id="WP_058508032.1">
    <property type="nucleotide sequence ID" value="NZ_CAAAIK010000021.1"/>
</dbReference>
<dbReference type="CDD" id="cd04301">
    <property type="entry name" value="NAT_SF"/>
    <property type="match status" value="1"/>
</dbReference>